<name>A0A9X9MM59_BLUGR</name>
<proteinExistence type="predicted"/>
<reference evidence="1 2" key="1">
    <citation type="submission" date="2018-08" db="EMBL/GenBank/DDBJ databases">
        <authorList>
            <person name="Muller C M."/>
        </authorList>
    </citation>
    <scope>NUCLEOTIDE SEQUENCE [LARGE SCALE GENOMIC DNA]</scope>
</reference>
<dbReference type="PANTHER" id="PTHR11439">
    <property type="entry name" value="GAG-POL-RELATED RETROTRANSPOSON"/>
    <property type="match status" value="1"/>
</dbReference>
<protein>
    <submittedName>
        <fullName evidence="1">Bgt-50521</fullName>
    </submittedName>
</protein>
<dbReference type="EMBL" id="LR026992">
    <property type="protein sequence ID" value="VDB93176.1"/>
    <property type="molecule type" value="Genomic_DNA"/>
</dbReference>
<gene>
    <name evidence="1" type="ORF">BGT96224V316_LOCUS6931</name>
</gene>
<evidence type="ECO:0000313" key="1">
    <source>
        <dbReference type="EMBL" id="VDB93176.1"/>
    </source>
</evidence>
<accession>A0A9X9MM59</accession>
<sequence length="291" mass="31592">MQLLSKGFQVQSSNDGFGIFSPDGKIIASARPKGGLFCFNTCSSSSVPAKVMLSKNCQRDATELLHHRFAHVGPQLLGSISVPSLKLPTLKGKDENKFRIDNPTLHSCDVCNSCKQVERINRGPVSQTPSQELKATLYSDSDYASDTTTRRSVSGYILMLGGGPVCWQSKRQKSVSTSTAEAEYVALCEASKVAIWATRLLEELHVASLLVGDGGMLTLTDNQSALAIAKGTSSSKTKHIDVAYHFVRDCVRDQKINLNYIPTAEMLADILTKPLSHVKAKPLCDKNFGVI</sequence>
<keyword evidence="2" id="KW-1185">Reference proteome</keyword>
<evidence type="ECO:0000313" key="2">
    <source>
        <dbReference type="Proteomes" id="UP000324639"/>
    </source>
</evidence>
<dbReference type="Proteomes" id="UP000324639">
    <property type="component" value="Chromosome Bgt_-09"/>
</dbReference>
<dbReference type="AlphaFoldDB" id="A0A9X9MM59"/>
<organism evidence="1 2">
    <name type="scientific">Blumeria graminis f. sp. tritici</name>
    <dbReference type="NCBI Taxonomy" id="62690"/>
    <lineage>
        <taxon>Eukaryota</taxon>
        <taxon>Fungi</taxon>
        <taxon>Dikarya</taxon>
        <taxon>Ascomycota</taxon>
        <taxon>Pezizomycotina</taxon>
        <taxon>Leotiomycetes</taxon>
        <taxon>Erysiphales</taxon>
        <taxon>Erysiphaceae</taxon>
        <taxon>Blumeria</taxon>
    </lineage>
</organism>
<dbReference type="CDD" id="cd09272">
    <property type="entry name" value="RNase_HI_RT_Ty1"/>
    <property type="match status" value="1"/>
</dbReference>
<dbReference type="PANTHER" id="PTHR11439:SF483">
    <property type="entry name" value="PEPTIDE SYNTHASE GLIP-LIKE, PUTATIVE (AFU_ORTHOLOGUE AFUA_3G12920)-RELATED"/>
    <property type="match status" value="1"/>
</dbReference>